<evidence type="ECO:0000256" key="3">
    <source>
        <dbReference type="SAM" id="MobiDB-lite"/>
    </source>
</evidence>
<protein>
    <submittedName>
        <fullName evidence="5">UDENN domain-containing protein</fullName>
    </submittedName>
</protein>
<dbReference type="WBParaSite" id="maker-unitig_45117-snap-gene-0.2-mRNA-1">
    <property type="protein sequence ID" value="maker-unitig_45117-snap-gene-0.2-mRNA-1"/>
    <property type="gene ID" value="maker-unitig_45117-snap-gene-0.2"/>
</dbReference>
<keyword evidence="4" id="KW-1185">Reference proteome</keyword>
<organism evidence="4 5">
    <name type="scientific">Macrostomum lignano</name>
    <dbReference type="NCBI Taxonomy" id="282301"/>
    <lineage>
        <taxon>Eukaryota</taxon>
        <taxon>Metazoa</taxon>
        <taxon>Spiralia</taxon>
        <taxon>Lophotrochozoa</taxon>
        <taxon>Platyhelminthes</taxon>
        <taxon>Rhabditophora</taxon>
        <taxon>Macrostomorpha</taxon>
        <taxon>Macrostomida</taxon>
        <taxon>Macrostomidae</taxon>
        <taxon>Macrostomum</taxon>
    </lineage>
</organism>
<dbReference type="AlphaFoldDB" id="A0A1I8FST7"/>
<dbReference type="Pfam" id="PF04499">
    <property type="entry name" value="SAPS"/>
    <property type="match status" value="1"/>
</dbReference>
<accession>A0A1I8FST7</accession>
<evidence type="ECO:0000313" key="5">
    <source>
        <dbReference type="WBParaSite" id="maker-unitig_45117-snap-gene-0.2-mRNA-1"/>
    </source>
</evidence>
<proteinExistence type="inferred from homology"/>
<dbReference type="GO" id="GO:0019903">
    <property type="term" value="F:protein phosphatase binding"/>
    <property type="evidence" value="ECO:0007669"/>
    <property type="project" value="InterPro"/>
</dbReference>
<dbReference type="Proteomes" id="UP000095280">
    <property type="component" value="Unplaced"/>
</dbReference>
<feature type="region of interest" description="Disordered" evidence="3">
    <location>
        <begin position="192"/>
        <end position="217"/>
    </location>
</feature>
<reference evidence="5" key="1">
    <citation type="submission" date="2016-11" db="UniProtKB">
        <authorList>
            <consortium name="WormBaseParasite"/>
        </authorList>
    </citation>
    <scope>IDENTIFICATION</scope>
</reference>
<sequence length="217" mass="22622">STSLKRLSPACRSWPACCRPRRPPPCAHATTAGQLEPPLGQCRLHVARLVRSLLSTNSALAGRAVAECGALPQLLSLMLAYPWNTFLHQAVEQSCTSVLTAQPANQDQTEAQTLLLRQLLVEAKPARPPARLPTVAGSVSGGADSLDGTADGAKEAGKEQTAATCNSRRLGYLGHLARLANCLNDALAAAATPTTTAATSNGTGSRETPGRSVQPIR</sequence>
<comment type="similarity">
    <text evidence="1">Belongs to the SAPS family.</text>
</comment>
<evidence type="ECO:0000256" key="1">
    <source>
        <dbReference type="ARBA" id="ARBA00006180"/>
    </source>
</evidence>
<dbReference type="InterPro" id="IPR007587">
    <property type="entry name" value="SAPS"/>
</dbReference>
<feature type="compositionally biased region" description="Low complexity" evidence="3">
    <location>
        <begin position="192"/>
        <end position="203"/>
    </location>
</feature>
<dbReference type="PANTHER" id="PTHR12634">
    <property type="entry name" value="SIT4 YEAST -ASSOCIATING PROTEIN-RELATED"/>
    <property type="match status" value="1"/>
</dbReference>
<dbReference type="GO" id="GO:0005829">
    <property type="term" value="C:cytosol"/>
    <property type="evidence" value="ECO:0007669"/>
    <property type="project" value="TreeGrafter"/>
</dbReference>
<feature type="region of interest" description="Disordered" evidence="3">
    <location>
        <begin position="130"/>
        <end position="161"/>
    </location>
</feature>
<dbReference type="PANTHER" id="PTHR12634:SF8">
    <property type="entry name" value="FIERY MOUNTAIN, ISOFORM D"/>
    <property type="match status" value="1"/>
</dbReference>
<evidence type="ECO:0000313" key="4">
    <source>
        <dbReference type="Proteomes" id="UP000095280"/>
    </source>
</evidence>
<dbReference type="GO" id="GO:0005634">
    <property type="term" value="C:nucleus"/>
    <property type="evidence" value="ECO:0007669"/>
    <property type="project" value="TreeGrafter"/>
</dbReference>
<keyword evidence="2" id="KW-0131">Cell cycle</keyword>
<evidence type="ECO:0000256" key="2">
    <source>
        <dbReference type="ARBA" id="ARBA00023306"/>
    </source>
</evidence>
<name>A0A1I8FST7_9PLAT</name>
<dbReference type="GO" id="GO:0019888">
    <property type="term" value="F:protein phosphatase regulator activity"/>
    <property type="evidence" value="ECO:0007669"/>
    <property type="project" value="TreeGrafter"/>
</dbReference>